<dbReference type="Proteomes" id="UP000297540">
    <property type="component" value="Unassembled WGS sequence"/>
</dbReference>
<dbReference type="PANTHER" id="PTHR12526:SF637">
    <property type="entry name" value="GLYCOSYLTRANSFERASE EPSF-RELATED"/>
    <property type="match status" value="1"/>
</dbReference>
<dbReference type="Pfam" id="PF00534">
    <property type="entry name" value="Glycos_transf_1"/>
    <property type="match status" value="1"/>
</dbReference>
<dbReference type="GO" id="GO:0016757">
    <property type="term" value="F:glycosyltransferase activity"/>
    <property type="evidence" value="ECO:0007669"/>
    <property type="project" value="UniProtKB-ARBA"/>
</dbReference>
<evidence type="ECO:0000313" key="4">
    <source>
        <dbReference type="Proteomes" id="UP000297540"/>
    </source>
</evidence>
<dbReference type="OrthoDB" id="9768685at2"/>
<dbReference type="Pfam" id="PF13439">
    <property type="entry name" value="Glyco_transf_4"/>
    <property type="match status" value="1"/>
</dbReference>
<protein>
    <submittedName>
        <fullName evidence="3">Glycosyltransferase</fullName>
    </submittedName>
</protein>
<proteinExistence type="predicted"/>
<dbReference type="SUPFAM" id="SSF53756">
    <property type="entry name" value="UDP-Glycosyltransferase/glycogen phosphorylase"/>
    <property type="match status" value="1"/>
</dbReference>
<dbReference type="AlphaFoldDB" id="A0A4Y8S923"/>
<evidence type="ECO:0000313" key="3">
    <source>
        <dbReference type="EMBL" id="TFF35161.1"/>
    </source>
</evidence>
<keyword evidence="3" id="KW-0808">Transferase</keyword>
<dbReference type="Gene3D" id="3.40.50.2000">
    <property type="entry name" value="Glycogen Phosphorylase B"/>
    <property type="match status" value="2"/>
</dbReference>
<feature type="domain" description="Glycosyl transferase family 1" evidence="1">
    <location>
        <begin position="232"/>
        <end position="385"/>
    </location>
</feature>
<keyword evidence="4" id="KW-1185">Reference proteome</keyword>
<dbReference type="RefSeq" id="WP_133233820.1">
    <property type="nucleotide sequence ID" value="NZ_SOZE01000023.1"/>
</dbReference>
<dbReference type="PANTHER" id="PTHR12526">
    <property type="entry name" value="GLYCOSYLTRANSFERASE"/>
    <property type="match status" value="1"/>
</dbReference>
<comment type="caution">
    <text evidence="3">The sequence shown here is derived from an EMBL/GenBank/DDBJ whole genome shotgun (WGS) entry which is preliminary data.</text>
</comment>
<evidence type="ECO:0000259" key="2">
    <source>
        <dbReference type="Pfam" id="PF13439"/>
    </source>
</evidence>
<sequence>MKVALINTSDAGGGAAEACMRLIKALQLQQVQVTMVVQHKNRNEPAVYAVEKTKLDRLHSNFNFFYERLPFIAFKAKDRSVRFAFSTANAGTDISNEPIIQDADILHIHWTNSGFLSIADLDKLIKLNKPIVWTLHDMWMFTGGCHYAGDCMHFELECGNCYFLRNPKPNDISHTGWQRKSKMLGDAKNISFVTCSNWLGQVAKTSSLLRNASIQAIPNPIDTELFAPRKMDEARKKWGIDPSKKIILFGAANIADRRKGLAYLVEALDYLKNYPGTDQIEMVIFGKNKRFDTGTLPFPVHAPGIIRSPEDLAELYSLADVFVLPSIEDNLPNTIMEAMSCGTPVVAFDTGGIPDMIDHQQNGYLAAFKSSADLAAGINYVLAADNPAILSDAARQKVLRDFNNQKVAGQYISLYQSLLKEVKP</sequence>
<dbReference type="CDD" id="cd03825">
    <property type="entry name" value="GT4_WcaC-like"/>
    <property type="match status" value="1"/>
</dbReference>
<evidence type="ECO:0000259" key="1">
    <source>
        <dbReference type="Pfam" id="PF00534"/>
    </source>
</evidence>
<name>A0A4Y8S923_9SPHI</name>
<dbReference type="EMBL" id="SOZE01000023">
    <property type="protein sequence ID" value="TFF35161.1"/>
    <property type="molecule type" value="Genomic_DNA"/>
</dbReference>
<accession>A0A4Y8S923</accession>
<dbReference type="InterPro" id="IPR001296">
    <property type="entry name" value="Glyco_trans_1"/>
</dbReference>
<gene>
    <name evidence="3" type="ORF">E2R66_19550</name>
</gene>
<reference evidence="3 4" key="1">
    <citation type="journal article" date="2017" name="Int. J. Syst. Evol. Microbiol.">
        <title>Mucilaginibacterpsychrotolerans sp. nov., isolated from peatlands.</title>
        <authorList>
            <person name="Deng Y."/>
            <person name="Shen L."/>
            <person name="Xu B."/>
            <person name="Liu Y."/>
            <person name="Gu Z."/>
            <person name="Liu H."/>
            <person name="Zhou Y."/>
        </authorList>
    </citation>
    <scope>NUCLEOTIDE SEQUENCE [LARGE SCALE GENOMIC DNA]</scope>
    <source>
        <strain evidence="3 4">NH7-4</strain>
    </source>
</reference>
<feature type="domain" description="Glycosyltransferase subfamily 4-like N-terminal" evidence="2">
    <location>
        <begin position="13"/>
        <end position="224"/>
    </location>
</feature>
<dbReference type="InterPro" id="IPR028098">
    <property type="entry name" value="Glyco_trans_4-like_N"/>
</dbReference>
<organism evidence="3 4">
    <name type="scientific">Mucilaginibacter psychrotolerans</name>
    <dbReference type="NCBI Taxonomy" id="1524096"/>
    <lineage>
        <taxon>Bacteria</taxon>
        <taxon>Pseudomonadati</taxon>
        <taxon>Bacteroidota</taxon>
        <taxon>Sphingobacteriia</taxon>
        <taxon>Sphingobacteriales</taxon>
        <taxon>Sphingobacteriaceae</taxon>
        <taxon>Mucilaginibacter</taxon>
    </lineage>
</organism>